<dbReference type="PANTHER" id="PTHR28244">
    <property type="entry name" value="RNA POLYMERASE I-SPECIFIC TRANSCRIPTION INITIATION FACTOR RRN11"/>
    <property type="match status" value="1"/>
</dbReference>
<reference evidence="3 4" key="1">
    <citation type="submission" date="2016-05" db="EMBL/GenBank/DDBJ databases">
        <title>A degradative enzymes factory behind the ericoid mycorrhizal symbiosis.</title>
        <authorList>
            <consortium name="DOE Joint Genome Institute"/>
            <person name="Martino E."/>
            <person name="Morin E."/>
            <person name="Grelet G."/>
            <person name="Kuo A."/>
            <person name="Kohler A."/>
            <person name="Daghino S."/>
            <person name="Barry K."/>
            <person name="Choi C."/>
            <person name="Cichocki N."/>
            <person name="Clum A."/>
            <person name="Copeland A."/>
            <person name="Hainaut M."/>
            <person name="Haridas S."/>
            <person name="Labutti K."/>
            <person name="Lindquist E."/>
            <person name="Lipzen A."/>
            <person name="Khouja H.-R."/>
            <person name="Murat C."/>
            <person name="Ohm R."/>
            <person name="Olson A."/>
            <person name="Spatafora J."/>
            <person name="Veneault-Fourrey C."/>
            <person name="Henrissat B."/>
            <person name="Grigoriev I."/>
            <person name="Martin F."/>
            <person name="Perotto S."/>
        </authorList>
    </citation>
    <scope>NUCLEOTIDE SEQUENCE [LARGE SCALE GENOMIC DNA]</scope>
    <source>
        <strain evidence="3 4">UAMH 7357</strain>
    </source>
</reference>
<proteinExistence type="predicted"/>
<keyword evidence="4" id="KW-1185">Reference proteome</keyword>
<name>A0A2J6Q1C3_9HELO</name>
<dbReference type="GO" id="GO:0042790">
    <property type="term" value="P:nucleolar large rRNA transcription by RNA polymerase I"/>
    <property type="evidence" value="ECO:0007669"/>
    <property type="project" value="TreeGrafter"/>
</dbReference>
<organism evidence="3 4">
    <name type="scientific">Hyaloscypha hepaticicola</name>
    <dbReference type="NCBI Taxonomy" id="2082293"/>
    <lineage>
        <taxon>Eukaryota</taxon>
        <taxon>Fungi</taxon>
        <taxon>Dikarya</taxon>
        <taxon>Ascomycota</taxon>
        <taxon>Pezizomycotina</taxon>
        <taxon>Leotiomycetes</taxon>
        <taxon>Helotiales</taxon>
        <taxon>Hyaloscyphaceae</taxon>
        <taxon>Hyaloscypha</taxon>
    </lineage>
</organism>
<dbReference type="EMBL" id="KZ613486">
    <property type="protein sequence ID" value="PMD20077.1"/>
    <property type="molecule type" value="Genomic_DNA"/>
</dbReference>
<evidence type="ECO:0000313" key="3">
    <source>
        <dbReference type="EMBL" id="PMD20077.1"/>
    </source>
</evidence>
<feature type="compositionally biased region" description="Low complexity" evidence="1">
    <location>
        <begin position="15"/>
        <end position="25"/>
    </location>
</feature>
<dbReference type="Proteomes" id="UP000235672">
    <property type="component" value="Unassembled WGS sequence"/>
</dbReference>
<feature type="region of interest" description="Disordered" evidence="1">
    <location>
        <begin position="1"/>
        <end position="292"/>
    </location>
</feature>
<dbReference type="InterPro" id="IPR053029">
    <property type="entry name" value="RNA_pol_I-specific_init_factor"/>
</dbReference>
<gene>
    <name evidence="3" type="ORF">NA56DRAFT_184568</name>
</gene>
<dbReference type="GO" id="GO:0017025">
    <property type="term" value="F:TBP-class protein binding"/>
    <property type="evidence" value="ECO:0007669"/>
    <property type="project" value="TreeGrafter"/>
</dbReference>
<evidence type="ECO:0000313" key="4">
    <source>
        <dbReference type="Proteomes" id="UP000235672"/>
    </source>
</evidence>
<feature type="compositionally biased region" description="Low complexity" evidence="1">
    <location>
        <begin position="256"/>
        <end position="265"/>
    </location>
</feature>
<feature type="compositionally biased region" description="Polar residues" evidence="1">
    <location>
        <begin position="60"/>
        <end position="70"/>
    </location>
</feature>
<dbReference type="GO" id="GO:0001164">
    <property type="term" value="F:RNA polymerase I core promoter sequence-specific DNA binding"/>
    <property type="evidence" value="ECO:0007669"/>
    <property type="project" value="TreeGrafter"/>
</dbReference>
<sequence>MSGVSRYVKRPEQHPQPQQRTPTPQVGRSPIDIATAQALKFQNGKPQKFEPAQAPAMQPYPSTEPAQGYTSHLGGPRSPFNSRQYQQLPSYPKALDDVTVNSDFEDTRSDLGFDLGGENQYRQGDAEREYVAQAGQRFSQPQHQLHRVQSQETLVINPEDEQDYRLDNERSPPKPQTAGKHSRFQSVQLQHSELQLRGQATNSMNQKLVDSKKRHRSDGPSRNYYQQQQDQGDDELEDLDEVLSSPSKNRKDALEGSSDSDGTTTASPTRSRKSRLAHSSLLMGDSFPPADYDNEQLKGMKYSDLKSEDWDTIPNSKIFTLPPQLQGKPLGDQITYYAGRSTEELALFYEHLSTREWEEAGDWLVEKFADLSKQLKEKRQEKRKITEGFEAEIEAREKAVRGKSDLLDKKLKDMRASGEGVLRGKIV</sequence>
<evidence type="ECO:0000256" key="1">
    <source>
        <dbReference type="SAM" id="MobiDB-lite"/>
    </source>
</evidence>
<feature type="compositionally biased region" description="Polar residues" evidence="1">
    <location>
        <begin position="136"/>
        <end position="154"/>
    </location>
</feature>
<feature type="compositionally biased region" description="Acidic residues" evidence="1">
    <location>
        <begin position="231"/>
        <end position="241"/>
    </location>
</feature>
<dbReference type="PANTHER" id="PTHR28244:SF3">
    <property type="entry name" value="EXTRACELLULAR MUTANT PROTEIN 11 C-TERMINAL DOMAIN-CONTAINING PROTEIN"/>
    <property type="match status" value="1"/>
</dbReference>
<feature type="compositionally biased region" description="Basic and acidic residues" evidence="1">
    <location>
        <begin position="163"/>
        <end position="172"/>
    </location>
</feature>
<accession>A0A2J6Q1C3</accession>
<dbReference type="InterPro" id="IPR029178">
    <property type="entry name" value="Ecm11_C"/>
</dbReference>
<dbReference type="OrthoDB" id="5346740at2759"/>
<dbReference type="Pfam" id="PF15463">
    <property type="entry name" value="ECM11"/>
    <property type="match status" value="1"/>
</dbReference>
<evidence type="ECO:0000259" key="2">
    <source>
        <dbReference type="Pfam" id="PF15463"/>
    </source>
</evidence>
<feature type="compositionally biased region" description="Polar residues" evidence="1">
    <location>
        <begin position="79"/>
        <end position="89"/>
    </location>
</feature>
<protein>
    <recommendedName>
        <fullName evidence="2">Extracellular mutant protein 11 C-terminal domain-containing protein</fullName>
    </recommendedName>
</protein>
<dbReference type="GO" id="GO:0070860">
    <property type="term" value="C:RNA polymerase I core factor complex"/>
    <property type="evidence" value="ECO:0007669"/>
    <property type="project" value="TreeGrafter"/>
</dbReference>
<feature type="compositionally biased region" description="Polar residues" evidence="1">
    <location>
        <begin position="184"/>
        <end position="208"/>
    </location>
</feature>
<feature type="domain" description="Extracellular mutant protein 11 C-terminal" evidence="2">
    <location>
        <begin position="291"/>
        <end position="422"/>
    </location>
</feature>
<dbReference type="STRING" id="1745343.A0A2J6Q1C3"/>
<dbReference type="AlphaFoldDB" id="A0A2J6Q1C3"/>